<dbReference type="AlphaFoldDB" id="A0A0E9R187"/>
<organism evidence="1">
    <name type="scientific">Anguilla anguilla</name>
    <name type="common">European freshwater eel</name>
    <name type="synonym">Muraena anguilla</name>
    <dbReference type="NCBI Taxonomy" id="7936"/>
    <lineage>
        <taxon>Eukaryota</taxon>
        <taxon>Metazoa</taxon>
        <taxon>Chordata</taxon>
        <taxon>Craniata</taxon>
        <taxon>Vertebrata</taxon>
        <taxon>Euteleostomi</taxon>
        <taxon>Actinopterygii</taxon>
        <taxon>Neopterygii</taxon>
        <taxon>Teleostei</taxon>
        <taxon>Anguilliformes</taxon>
        <taxon>Anguillidae</taxon>
        <taxon>Anguilla</taxon>
    </lineage>
</organism>
<reference evidence="1" key="1">
    <citation type="submission" date="2014-11" db="EMBL/GenBank/DDBJ databases">
        <authorList>
            <person name="Amaro Gonzalez C."/>
        </authorList>
    </citation>
    <scope>NUCLEOTIDE SEQUENCE</scope>
</reference>
<proteinExistence type="predicted"/>
<reference evidence="1" key="2">
    <citation type="journal article" date="2015" name="Fish Shellfish Immunol.">
        <title>Early steps in the European eel (Anguilla anguilla)-Vibrio vulnificus interaction in the gills: Role of the RtxA13 toxin.</title>
        <authorList>
            <person name="Callol A."/>
            <person name="Pajuelo D."/>
            <person name="Ebbesson L."/>
            <person name="Teles M."/>
            <person name="MacKenzie S."/>
            <person name="Amaro C."/>
        </authorList>
    </citation>
    <scope>NUCLEOTIDE SEQUENCE</scope>
</reference>
<sequence>MLVLEYFQSPWIYFTLKHGDTRKY</sequence>
<accession>A0A0E9R187</accession>
<name>A0A0E9R187_ANGAN</name>
<protein>
    <submittedName>
        <fullName evidence="1">Uncharacterized protein</fullName>
    </submittedName>
</protein>
<evidence type="ECO:0000313" key="1">
    <source>
        <dbReference type="EMBL" id="JAH22522.1"/>
    </source>
</evidence>
<dbReference type="EMBL" id="GBXM01086055">
    <property type="protein sequence ID" value="JAH22522.1"/>
    <property type="molecule type" value="Transcribed_RNA"/>
</dbReference>